<dbReference type="RefSeq" id="WP_148702298.1">
    <property type="nucleotide sequence ID" value="NZ_CP010868.1"/>
</dbReference>
<gene>
    <name evidence="2" type="ORF">NPIRD3C_0045</name>
</gene>
<accession>A0A0C5BT05</accession>
<organism evidence="2 3">
    <name type="scientific">Nitrosopumilus piranensis</name>
    <dbReference type="NCBI Taxonomy" id="1582439"/>
    <lineage>
        <taxon>Archaea</taxon>
        <taxon>Nitrososphaerota</taxon>
        <taxon>Nitrososphaeria</taxon>
        <taxon>Nitrosopumilales</taxon>
        <taxon>Nitrosopumilaceae</taxon>
        <taxon>Nitrosopumilus</taxon>
    </lineage>
</organism>
<dbReference type="SUPFAM" id="SSF51735">
    <property type="entry name" value="NAD(P)-binding Rossmann-fold domains"/>
    <property type="match status" value="1"/>
</dbReference>
<evidence type="ECO:0000259" key="1">
    <source>
        <dbReference type="Pfam" id="PF01370"/>
    </source>
</evidence>
<dbReference type="PANTHER" id="PTHR43245:SF23">
    <property type="entry name" value="NAD(P)-BINDING DOMAIN-CONTAINING PROTEIN"/>
    <property type="match status" value="1"/>
</dbReference>
<dbReference type="AlphaFoldDB" id="A0A0C5BT05"/>
<dbReference type="PATRIC" id="fig|1582439.9.peg.45"/>
<dbReference type="HOGENOM" id="CLU_007383_1_0_2"/>
<name>A0A0C5BT05_9ARCH</name>
<dbReference type="EMBL" id="CP010868">
    <property type="protein sequence ID" value="AJM91269.1"/>
    <property type="molecule type" value="Genomic_DNA"/>
</dbReference>
<dbReference type="Gene3D" id="3.40.50.720">
    <property type="entry name" value="NAD(P)-binding Rossmann-like Domain"/>
    <property type="match status" value="1"/>
</dbReference>
<dbReference type="InterPro" id="IPR036291">
    <property type="entry name" value="NAD(P)-bd_dom_sf"/>
</dbReference>
<dbReference type="OrthoDB" id="4907at2157"/>
<reference evidence="3" key="1">
    <citation type="submission" date="2015-02" db="EMBL/GenBank/DDBJ databases">
        <title>Characterization of two novel Thaumarchaeota isolated from the Northern Adriatic Sea.</title>
        <authorList>
            <person name="Bayer B."/>
            <person name="Vojvoda J."/>
            <person name="Offre P."/>
            <person name="Srivastava A."/>
            <person name="Elisabeth N."/>
            <person name="Garcia J.A.L."/>
            <person name="Schleper C."/>
            <person name="Herndl G.J."/>
        </authorList>
    </citation>
    <scope>NUCLEOTIDE SEQUENCE [LARGE SCALE GENOMIC DNA]</scope>
    <source>
        <strain evidence="3">D3C</strain>
    </source>
</reference>
<dbReference type="STRING" id="1582439.NPIRD3C_0045"/>
<feature type="domain" description="NAD-dependent epimerase/dehydratase" evidence="1">
    <location>
        <begin position="4"/>
        <end position="235"/>
    </location>
</feature>
<dbReference type="Pfam" id="PF01370">
    <property type="entry name" value="Epimerase"/>
    <property type="match status" value="1"/>
</dbReference>
<sequence>MKKIFITGGAGYVGSVLIPQLLNDGYHIKCLDRFFFGDKFFKNLQNDRLELLKDDIRWFDPSILDDVDVVLDLAALSNDPIGELNPEKTFEINHLGRARVALESKNKGVKQYILASSASIYGKQEKIANETFSVFPLTSYSKANRNAEIDSMKLNDDSFSVTALRFSSIFGVSPRMRFDISVNSMVLDLFQNGKITVRGKNNTRPFIHIKDAVNAYKSILNAKINDISGQIFNVGDNNQNYSMGELAYEIKNALNPKCEVELGDNNDHRSYSLSFDKIHNITGFKVNFSLIDGVKELFDSLQNNTVDTSLKTITLDWYKHIENDIELKKELMINDRIL</sequence>
<reference evidence="2 3" key="2">
    <citation type="journal article" date="2016" name="ISME J.">
        <title>Physiological and genomic characterization of two novel marine thaumarchaeal strains indicates niche differentiation.</title>
        <authorList>
            <person name="Bayer B."/>
            <person name="Vojvoda J."/>
            <person name="Offre P."/>
            <person name="Alves R.J."/>
            <person name="Elisabeth N.H."/>
            <person name="Garcia J.A."/>
            <person name="Volland J.M."/>
            <person name="Srivastava A."/>
            <person name="Schleper C."/>
            <person name="Herndl G.J."/>
        </authorList>
    </citation>
    <scope>NUCLEOTIDE SEQUENCE [LARGE SCALE GENOMIC DNA]</scope>
    <source>
        <strain evidence="2 3">D3C</strain>
    </source>
</reference>
<dbReference type="InterPro" id="IPR001509">
    <property type="entry name" value="Epimerase_deHydtase"/>
</dbReference>
<reference evidence="2 3" key="3">
    <citation type="journal article" date="2019" name="Int. J. Syst. Evol. Microbiol.">
        <title>Nitrosopumilus adriaticus sp. nov. and Nitrosopumilus piranensis sp. nov., two ammonia-oxidizing archaea from the Adriatic Sea and members of the class Nitrososphaeria.</title>
        <authorList>
            <person name="Bayer B."/>
            <person name="Vojvoda J."/>
            <person name="Reinthaler T."/>
            <person name="Reyes C."/>
            <person name="Pinto M."/>
            <person name="Herndl G.J."/>
        </authorList>
    </citation>
    <scope>NUCLEOTIDE SEQUENCE [LARGE SCALE GENOMIC DNA]</scope>
    <source>
        <strain evidence="2 3">D3C</strain>
    </source>
</reference>
<dbReference type="CDD" id="cd08946">
    <property type="entry name" value="SDR_e"/>
    <property type="match status" value="1"/>
</dbReference>
<dbReference type="InterPro" id="IPR050177">
    <property type="entry name" value="Lipid_A_modif_metabolic_enz"/>
</dbReference>
<evidence type="ECO:0000313" key="3">
    <source>
        <dbReference type="Proteomes" id="UP000032027"/>
    </source>
</evidence>
<dbReference type="KEGG" id="nid:NPIRD3C_0045"/>
<proteinExistence type="predicted"/>
<protein>
    <submittedName>
        <fullName evidence="2">NAD-dependent epimerase/dehydratase</fullName>
    </submittedName>
</protein>
<dbReference type="Proteomes" id="UP000032027">
    <property type="component" value="Chromosome"/>
</dbReference>
<dbReference type="GeneID" id="41599218"/>
<evidence type="ECO:0000313" key="2">
    <source>
        <dbReference type="EMBL" id="AJM91269.1"/>
    </source>
</evidence>
<keyword evidence="3" id="KW-1185">Reference proteome</keyword>
<dbReference type="PANTHER" id="PTHR43245">
    <property type="entry name" value="BIFUNCTIONAL POLYMYXIN RESISTANCE PROTEIN ARNA"/>
    <property type="match status" value="1"/>
</dbReference>